<dbReference type="AlphaFoldDB" id="A0A0F9G085"/>
<proteinExistence type="predicted"/>
<feature type="region of interest" description="Disordered" evidence="1">
    <location>
        <begin position="73"/>
        <end position="97"/>
    </location>
</feature>
<reference evidence="2" key="1">
    <citation type="journal article" date="2015" name="Nature">
        <title>Complex archaea that bridge the gap between prokaryotes and eukaryotes.</title>
        <authorList>
            <person name="Spang A."/>
            <person name="Saw J.H."/>
            <person name="Jorgensen S.L."/>
            <person name="Zaremba-Niedzwiedzka K."/>
            <person name="Martijn J."/>
            <person name="Lind A.E."/>
            <person name="van Eijk R."/>
            <person name="Schleper C."/>
            <person name="Guy L."/>
            <person name="Ettema T.J."/>
        </authorList>
    </citation>
    <scope>NUCLEOTIDE SEQUENCE</scope>
</reference>
<name>A0A0F9G085_9ZZZZ</name>
<sequence>MGLLEDLLGGACGAFGPGQLGMNQQQHIAQQSGLRAMTGQEMAARGAAGLGLYIAAPPPSFDDWICTPNTETYQEYQERRLPSTHNTSTTPETESNR</sequence>
<organism evidence="2">
    <name type="scientific">marine sediment metagenome</name>
    <dbReference type="NCBI Taxonomy" id="412755"/>
    <lineage>
        <taxon>unclassified sequences</taxon>
        <taxon>metagenomes</taxon>
        <taxon>ecological metagenomes</taxon>
    </lineage>
</organism>
<accession>A0A0F9G085</accession>
<evidence type="ECO:0000256" key="1">
    <source>
        <dbReference type="SAM" id="MobiDB-lite"/>
    </source>
</evidence>
<evidence type="ECO:0000313" key="2">
    <source>
        <dbReference type="EMBL" id="KKL56787.1"/>
    </source>
</evidence>
<protein>
    <submittedName>
        <fullName evidence="2">Uncharacterized protein</fullName>
    </submittedName>
</protein>
<comment type="caution">
    <text evidence="2">The sequence shown here is derived from an EMBL/GenBank/DDBJ whole genome shotgun (WGS) entry which is preliminary data.</text>
</comment>
<dbReference type="EMBL" id="LAZR01030376">
    <property type="protein sequence ID" value="KKL56787.1"/>
    <property type="molecule type" value="Genomic_DNA"/>
</dbReference>
<feature type="compositionally biased region" description="Polar residues" evidence="1">
    <location>
        <begin position="83"/>
        <end position="97"/>
    </location>
</feature>
<gene>
    <name evidence="2" type="ORF">LCGC14_2241870</name>
</gene>